<proteinExistence type="predicted"/>
<organism evidence="1 2">
    <name type="scientific">Mycolicibacter sinensis (strain JDM601)</name>
    <name type="common">Mycobacterium sinense</name>
    <dbReference type="NCBI Taxonomy" id="875328"/>
    <lineage>
        <taxon>Bacteria</taxon>
        <taxon>Bacillati</taxon>
        <taxon>Actinomycetota</taxon>
        <taxon>Actinomycetes</taxon>
        <taxon>Mycobacteriales</taxon>
        <taxon>Mycobacteriaceae</taxon>
        <taxon>Mycolicibacter</taxon>
    </lineage>
</organism>
<sequence length="65" mass="6909">MGALPTLRAATDPQALGGQYFGPDGFTQGRGHPTVVKSSRKSHDVDAQQRLWAVSEELTGVVFPA</sequence>
<dbReference type="AlphaFoldDB" id="A0A1A2EUF5"/>
<evidence type="ECO:0000313" key="2">
    <source>
        <dbReference type="Proteomes" id="UP000093985"/>
    </source>
</evidence>
<dbReference type="Proteomes" id="UP000093985">
    <property type="component" value="Unassembled WGS sequence"/>
</dbReference>
<name>A0A1A2EUF5_MYCSD</name>
<evidence type="ECO:0008006" key="3">
    <source>
        <dbReference type="Google" id="ProtNLM"/>
    </source>
</evidence>
<accession>A0A1A2EUF5</accession>
<gene>
    <name evidence="1" type="ORF">A5771_07875</name>
</gene>
<reference evidence="2" key="1">
    <citation type="submission" date="2016-06" db="EMBL/GenBank/DDBJ databases">
        <authorList>
            <person name="Sutton G."/>
            <person name="Brinkac L."/>
            <person name="Sanka R."/>
            <person name="Adams M."/>
            <person name="Lau E."/>
            <person name="Mehaffy C."/>
            <person name="Tameris M."/>
            <person name="Hatherill M."/>
            <person name="Hanekom W."/>
            <person name="Mahomed H."/>
            <person name="Mcshane H."/>
        </authorList>
    </citation>
    <scope>NUCLEOTIDE SEQUENCE [LARGE SCALE GENOMIC DNA]</scope>
    <source>
        <strain evidence="2">852014-51077_SCH5608930-a</strain>
    </source>
</reference>
<comment type="caution">
    <text evidence="1">The sequence shown here is derived from an EMBL/GenBank/DDBJ whole genome shotgun (WGS) entry which is preliminary data.</text>
</comment>
<dbReference type="EMBL" id="LZIN01000048">
    <property type="protein sequence ID" value="OBG06521.1"/>
    <property type="molecule type" value="Genomic_DNA"/>
</dbReference>
<protein>
    <recommendedName>
        <fullName evidence="3">Short-chain dehydrogenase</fullName>
    </recommendedName>
</protein>
<evidence type="ECO:0000313" key="1">
    <source>
        <dbReference type="EMBL" id="OBG06521.1"/>
    </source>
</evidence>